<reference evidence="2 3" key="1">
    <citation type="submission" date="2015-10" db="EMBL/GenBank/DDBJ databases">
        <title>Genome analyses suggest a sexual origin of heterokaryosis in a supposedly ancient asexual fungus.</title>
        <authorList>
            <person name="Ropars J."/>
            <person name="Sedzielewska K."/>
            <person name="Noel J."/>
            <person name="Charron P."/>
            <person name="Farinelli L."/>
            <person name="Marton T."/>
            <person name="Kruger M."/>
            <person name="Pelin A."/>
            <person name="Brachmann A."/>
            <person name="Corradi N."/>
        </authorList>
    </citation>
    <scope>NUCLEOTIDE SEQUENCE [LARGE SCALE GENOMIC DNA]</scope>
    <source>
        <strain evidence="2 3">A4</strain>
    </source>
</reference>
<dbReference type="AlphaFoldDB" id="A0A2I1HJM8"/>
<feature type="domain" description="DUF8211" evidence="1">
    <location>
        <begin position="179"/>
        <end position="319"/>
    </location>
</feature>
<dbReference type="Proteomes" id="UP000234323">
    <property type="component" value="Unassembled WGS sequence"/>
</dbReference>
<protein>
    <recommendedName>
        <fullName evidence="1">DUF8211 domain-containing protein</fullName>
    </recommendedName>
</protein>
<keyword evidence="3" id="KW-1185">Reference proteome</keyword>
<gene>
    <name evidence="2" type="ORF">RhiirA4_481531</name>
</gene>
<evidence type="ECO:0000313" key="3">
    <source>
        <dbReference type="Proteomes" id="UP000234323"/>
    </source>
</evidence>
<organism evidence="2 3">
    <name type="scientific">Rhizophagus irregularis</name>
    <dbReference type="NCBI Taxonomy" id="588596"/>
    <lineage>
        <taxon>Eukaryota</taxon>
        <taxon>Fungi</taxon>
        <taxon>Fungi incertae sedis</taxon>
        <taxon>Mucoromycota</taxon>
        <taxon>Glomeromycotina</taxon>
        <taxon>Glomeromycetes</taxon>
        <taxon>Glomerales</taxon>
        <taxon>Glomeraceae</taxon>
        <taxon>Rhizophagus</taxon>
    </lineage>
</organism>
<comment type="caution">
    <text evidence="2">The sequence shown here is derived from an EMBL/GenBank/DDBJ whole genome shotgun (WGS) entry which is preliminary data.</text>
</comment>
<dbReference type="Pfam" id="PF26638">
    <property type="entry name" value="DUF8211"/>
    <property type="match status" value="1"/>
</dbReference>
<evidence type="ECO:0000259" key="1">
    <source>
        <dbReference type="Pfam" id="PF26638"/>
    </source>
</evidence>
<accession>A0A2I1HJM8</accession>
<name>A0A2I1HJM8_9GLOM</name>
<dbReference type="InterPro" id="IPR058524">
    <property type="entry name" value="DUF8211"/>
</dbReference>
<sequence length="598" mass="69832">MAEGRLALDNFLENNTILQENTLATTIINAPSPPLTTLSNFSFLVSFEKFHVTTAHKAGYNKIYEFRRSKSFFFEVVDQIPDTNEIHLKIYTNDYQMSSTPIRYRFYFGIYVACNHISTKRFSHQKPTLCIIPCPFVKNFGRHACAQHHSLVLFNKKPSSRDESIPIVNNNSRNNKSVHANIIYEKYTSEKSQKIFSNRLGISYETKYIARDLKTISPPNKVEGLMYTKTMKGFTRTPSVNPRTARRQKTRFDRALRRVFGQDNKRIASSLKLRHKIKLANCKKFLFSSCQQILSRVQHLKFNKSLFRTSPNVPLYRFPYDRNCTLLHIRDDIVFPAQVRPSKVIKTDLEESDEENNISSDDDATTKAVNSYRDWYISNLIDEHYGTGASEYIDAVMLIQDSTVLLSLRDAQMLGLNQDRIDEIKSRDRANERINVIKDIKDHNTSAKHYLRRTNAMDFFTKMNNAFDEKIAGIRKFAFGLNKSNKNKDKRALCKKRLENLVLDFGKKFKEEHGPFKPYRAIIRPNDVQYVKDDFGDTSDDTKILERRPKKRRARTSHYHNVDHSTHLTKKSCIFDCRNTKEMDFLPANIDLFFEFRF</sequence>
<evidence type="ECO:0000313" key="2">
    <source>
        <dbReference type="EMBL" id="PKY59078.1"/>
    </source>
</evidence>
<dbReference type="EMBL" id="LLXI01003348">
    <property type="protein sequence ID" value="PKY59078.1"/>
    <property type="molecule type" value="Genomic_DNA"/>
</dbReference>
<dbReference type="VEuPathDB" id="FungiDB:RhiirA1_464692"/>
<dbReference type="VEuPathDB" id="FungiDB:FUN_016682"/>
<proteinExistence type="predicted"/>